<gene>
    <name evidence="9" type="ORF">RJ640_000612</name>
</gene>
<evidence type="ECO:0000256" key="7">
    <source>
        <dbReference type="SAM" id="Phobius"/>
    </source>
</evidence>
<evidence type="ECO:0000313" key="10">
    <source>
        <dbReference type="Proteomes" id="UP001187471"/>
    </source>
</evidence>
<dbReference type="EMBL" id="JAVXUO010002673">
    <property type="protein sequence ID" value="KAK2970673.1"/>
    <property type="molecule type" value="Genomic_DNA"/>
</dbReference>
<keyword evidence="7" id="KW-1133">Transmembrane helix</keyword>
<evidence type="ECO:0000256" key="1">
    <source>
        <dbReference type="ARBA" id="ARBA00022527"/>
    </source>
</evidence>
<keyword evidence="7" id="KW-0472">Membrane</keyword>
<dbReference type="PROSITE" id="PS50011">
    <property type="entry name" value="PROTEIN_KINASE_DOM"/>
    <property type="match status" value="1"/>
</dbReference>
<feature type="non-terminal residue" evidence="9">
    <location>
        <position position="118"/>
    </location>
</feature>
<reference evidence="9" key="1">
    <citation type="submission" date="2022-12" db="EMBL/GenBank/DDBJ databases">
        <title>Draft genome assemblies for two species of Escallonia (Escalloniales).</title>
        <authorList>
            <person name="Chanderbali A."/>
            <person name="Dervinis C."/>
            <person name="Anghel I."/>
            <person name="Soltis D."/>
            <person name="Soltis P."/>
            <person name="Zapata F."/>
        </authorList>
    </citation>
    <scope>NUCLEOTIDE SEQUENCE</scope>
    <source>
        <strain evidence="9">UCBG92.1500</strain>
        <tissue evidence="9">Leaf</tissue>
    </source>
</reference>
<dbReference type="GO" id="GO:0005524">
    <property type="term" value="F:ATP binding"/>
    <property type="evidence" value="ECO:0007669"/>
    <property type="project" value="UniProtKB-UniRule"/>
</dbReference>
<dbReference type="GO" id="GO:0004674">
    <property type="term" value="F:protein serine/threonine kinase activity"/>
    <property type="evidence" value="ECO:0007669"/>
    <property type="project" value="UniProtKB-KW"/>
</dbReference>
<dbReference type="Gene3D" id="3.30.200.20">
    <property type="entry name" value="Phosphorylase Kinase, domain 1"/>
    <property type="match status" value="1"/>
</dbReference>
<name>A0AA88QPM7_9ASTE</name>
<accession>A0AA88QPM7</accession>
<dbReference type="InterPro" id="IPR011009">
    <property type="entry name" value="Kinase-like_dom_sf"/>
</dbReference>
<feature type="binding site" evidence="6">
    <location>
        <position position="97"/>
    </location>
    <ligand>
        <name>ATP</name>
        <dbReference type="ChEBI" id="CHEBI:30616"/>
    </ligand>
</feature>
<keyword evidence="5 6" id="KW-0067">ATP-binding</keyword>
<dbReference type="InterPro" id="IPR017441">
    <property type="entry name" value="Protein_kinase_ATP_BS"/>
</dbReference>
<dbReference type="Proteomes" id="UP001187471">
    <property type="component" value="Unassembled WGS sequence"/>
</dbReference>
<dbReference type="SUPFAM" id="SSF56112">
    <property type="entry name" value="Protein kinase-like (PK-like)"/>
    <property type="match status" value="1"/>
</dbReference>
<keyword evidence="4" id="KW-0418">Kinase</keyword>
<keyword evidence="7" id="KW-0812">Transmembrane</keyword>
<dbReference type="PROSITE" id="PS00107">
    <property type="entry name" value="PROTEIN_KINASE_ATP"/>
    <property type="match status" value="1"/>
</dbReference>
<dbReference type="PANTHER" id="PTHR47989">
    <property type="entry name" value="OS01G0750732 PROTEIN"/>
    <property type="match status" value="1"/>
</dbReference>
<dbReference type="InterPro" id="IPR001245">
    <property type="entry name" value="Ser-Thr/Tyr_kinase_cat_dom"/>
</dbReference>
<organism evidence="9 10">
    <name type="scientific">Escallonia rubra</name>
    <dbReference type="NCBI Taxonomy" id="112253"/>
    <lineage>
        <taxon>Eukaryota</taxon>
        <taxon>Viridiplantae</taxon>
        <taxon>Streptophyta</taxon>
        <taxon>Embryophyta</taxon>
        <taxon>Tracheophyta</taxon>
        <taxon>Spermatophyta</taxon>
        <taxon>Magnoliopsida</taxon>
        <taxon>eudicotyledons</taxon>
        <taxon>Gunneridae</taxon>
        <taxon>Pentapetalae</taxon>
        <taxon>asterids</taxon>
        <taxon>campanulids</taxon>
        <taxon>Escalloniales</taxon>
        <taxon>Escalloniaceae</taxon>
        <taxon>Escallonia</taxon>
    </lineage>
</organism>
<evidence type="ECO:0000256" key="5">
    <source>
        <dbReference type="ARBA" id="ARBA00022840"/>
    </source>
</evidence>
<protein>
    <recommendedName>
        <fullName evidence="8">Protein kinase domain-containing protein</fullName>
    </recommendedName>
</protein>
<evidence type="ECO:0000256" key="6">
    <source>
        <dbReference type="PROSITE-ProRule" id="PRU10141"/>
    </source>
</evidence>
<evidence type="ECO:0000256" key="3">
    <source>
        <dbReference type="ARBA" id="ARBA00022741"/>
    </source>
</evidence>
<sequence length="118" mass="12940">MLLLAFGRGNVVATGVIVVITILNIIVYKLRQLQEAYVCVESKSSSTSQEDQCRCFSLAEIRSATSNFDNALVIGKGGFGRVYKGLMDNGANTVAIKRLNSKSKQGAREFWTEIEMLS</sequence>
<dbReference type="FunFam" id="3.30.200.20:FF:000039">
    <property type="entry name" value="receptor-like protein kinase FERONIA"/>
    <property type="match status" value="1"/>
</dbReference>
<keyword evidence="3 6" id="KW-0547">Nucleotide-binding</keyword>
<evidence type="ECO:0000256" key="2">
    <source>
        <dbReference type="ARBA" id="ARBA00022679"/>
    </source>
</evidence>
<evidence type="ECO:0000313" key="9">
    <source>
        <dbReference type="EMBL" id="KAK2970673.1"/>
    </source>
</evidence>
<evidence type="ECO:0000256" key="4">
    <source>
        <dbReference type="ARBA" id="ARBA00022777"/>
    </source>
</evidence>
<feature type="domain" description="Protein kinase" evidence="8">
    <location>
        <begin position="68"/>
        <end position="118"/>
    </location>
</feature>
<dbReference type="PANTHER" id="PTHR47989:SF62">
    <property type="entry name" value="OS05G0423500 PROTEIN"/>
    <property type="match status" value="1"/>
</dbReference>
<evidence type="ECO:0000259" key="8">
    <source>
        <dbReference type="PROSITE" id="PS50011"/>
    </source>
</evidence>
<dbReference type="InterPro" id="IPR000719">
    <property type="entry name" value="Prot_kinase_dom"/>
</dbReference>
<proteinExistence type="predicted"/>
<keyword evidence="1" id="KW-0723">Serine/threonine-protein kinase</keyword>
<comment type="caution">
    <text evidence="9">The sequence shown here is derived from an EMBL/GenBank/DDBJ whole genome shotgun (WGS) entry which is preliminary data.</text>
</comment>
<keyword evidence="2" id="KW-0808">Transferase</keyword>
<dbReference type="Pfam" id="PF07714">
    <property type="entry name" value="PK_Tyr_Ser-Thr"/>
    <property type="match status" value="1"/>
</dbReference>
<feature type="transmembrane region" description="Helical" evidence="7">
    <location>
        <begin position="6"/>
        <end position="27"/>
    </location>
</feature>
<dbReference type="AlphaFoldDB" id="A0AA88QPM7"/>
<keyword evidence="10" id="KW-1185">Reference proteome</keyword>